<dbReference type="GO" id="GO:0016887">
    <property type="term" value="F:ATP hydrolysis activity"/>
    <property type="evidence" value="ECO:0007669"/>
    <property type="project" value="InterPro"/>
</dbReference>
<dbReference type="GO" id="GO:0005524">
    <property type="term" value="F:ATP binding"/>
    <property type="evidence" value="ECO:0007669"/>
    <property type="project" value="UniProtKB-KW"/>
</dbReference>
<organism evidence="3">
    <name type="scientific">Paenibacillus polymyxa</name>
    <name type="common">Bacillus polymyxa</name>
    <dbReference type="NCBI Taxonomy" id="1406"/>
    <lineage>
        <taxon>Bacteria</taxon>
        <taxon>Bacillati</taxon>
        <taxon>Bacillota</taxon>
        <taxon>Bacilli</taxon>
        <taxon>Bacillales</taxon>
        <taxon>Paenibacillaceae</taxon>
        <taxon>Paenibacillus</taxon>
    </lineage>
</organism>
<protein>
    <submittedName>
        <fullName evidence="3">ATP-binding protein</fullName>
    </submittedName>
</protein>
<dbReference type="InterPro" id="IPR027417">
    <property type="entry name" value="P-loop_NTPase"/>
</dbReference>
<dbReference type="AlphaFoldDB" id="A0AAE9TIS0"/>
<dbReference type="GO" id="GO:0006302">
    <property type="term" value="P:double-strand break repair"/>
    <property type="evidence" value="ECO:0007669"/>
    <property type="project" value="InterPro"/>
</dbReference>
<evidence type="ECO:0000259" key="2">
    <source>
        <dbReference type="Pfam" id="PF13476"/>
    </source>
</evidence>
<dbReference type="EMBL" id="CP097770">
    <property type="protein sequence ID" value="UZP76583.1"/>
    <property type="molecule type" value="Genomic_DNA"/>
</dbReference>
<dbReference type="SUPFAM" id="SSF52540">
    <property type="entry name" value="P-loop containing nucleoside triphosphate hydrolases"/>
    <property type="match status" value="1"/>
</dbReference>
<name>A0AAE9TIS0_PAEPO</name>
<evidence type="ECO:0000256" key="1">
    <source>
        <dbReference type="SAM" id="Coils"/>
    </source>
</evidence>
<keyword evidence="1" id="KW-0175">Coiled coil</keyword>
<keyword evidence="3" id="KW-0067">ATP-binding</keyword>
<feature type="domain" description="Rad50/SbcC-type AAA" evidence="2">
    <location>
        <begin position="9"/>
        <end position="227"/>
    </location>
</feature>
<accession>A0AAE9TIS0</accession>
<evidence type="ECO:0000313" key="3">
    <source>
        <dbReference type="EMBL" id="UZP76583.1"/>
    </source>
</evidence>
<dbReference type="Gene3D" id="3.40.50.300">
    <property type="entry name" value="P-loop containing nucleotide triphosphate hydrolases"/>
    <property type="match status" value="1"/>
</dbReference>
<dbReference type="Pfam" id="PF13476">
    <property type="entry name" value="AAA_23"/>
    <property type="match status" value="1"/>
</dbReference>
<gene>
    <name evidence="3" type="ORF">MF626_06235</name>
</gene>
<reference evidence="3" key="1">
    <citation type="submission" date="2022-11" db="EMBL/GenBank/DDBJ databases">
        <authorList>
            <person name="Vasilchenko N.G."/>
            <person name="Prazdnova E.V."/>
            <person name="Gorovtsov A.V."/>
            <person name="Chistyakov V.A."/>
            <person name="Pak M.L."/>
        </authorList>
    </citation>
    <scope>NUCLEOTIDE SEQUENCE</scope>
    <source>
        <strain evidence="3">R 4.5</strain>
    </source>
</reference>
<sequence length="252" mass="30012">MLKLIECELFRKKRIKFHEGLNVVLGDNQASNSIGKSTLLMIIDFIFGGDSYIEHNDDVVSELGHHEFFYIFEFNKELFYFSRGTLEPKEVYKCNNRFQKIEQITIAEYNKLLKEYYSISWGQTFRSVVSLFSRIWGKYNLEVKRPLHNFPKEKNVDTVKRLLLLFNQYNEILDNEKKLKNLKESDWAIKKAKKFDYIPKITPKKYEKNIIEKDKIELEISKLKEDIVNTTVKLSEALSDEVFQLQSQKKHF</sequence>
<keyword evidence="3" id="KW-0547">Nucleotide-binding</keyword>
<feature type="coiled-coil region" evidence="1">
    <location>
        <begin position="206"/>
        <end position="233"/>
    </location>
</feature>
<dbReference type="InterPro" id="IPR038729">
    <property type="entry name" value="Rad50/SbcC_AAA"/>
</dbReference>
<proteinExistence type="predicted"/>